<dbReference type="SMART" id="SM00419">
    <property type="entry name" value="HTH_CRP"/>
    <property type="match status" value="1"/>
</dbReference>
<evidence type="ECO:0000313" key="2">
    <source>
        <dbReference type="EMBL" id="PWU49898.1"/>
    </source>
</evidence>
<dbReference type="InterPro" id="IPR036388">
    <property type="entry name" value="WH-like_DNA-bd_sf"/>
</dbReference>
<protein>
    <recommendedName>
        <fullName evidence="1">HTH crp-type domain-containing protein</fullName>
    </recommendedName>
</protein>
<dbReference type="CDD" id="cd00090">
    <property type="entry name" value="HTH_ARSR"/>
    <property type="match status" value="1"/>
</dbReference>
<dbReference type="InterPro" id="IPR051011">
    <property type="entry name" value="Metal_resp_trans_reg"/>
</dbReference>
<comment type="caution">
    <text evidence="2">The sequence shown here is derived from an EMBL/GenBank/DDBJ whole genome shotgun (WGS) entry which is preliminary data.</text>
</comment>
<keyword evidence="3" id="KW-1185">Reference proteome</keyword>
<dbReference type="GO" id="GO:0006355">
    <property type="term" value="P:regulation of DNA-templated transcription"/>
    <property type="evidence" value="ECO:0007669"/>
    <property type="project" value="InterPro"/>
</dbReference>
<gene>
    <name evidence="2" type="ORF">DLJ46_08415</name>
</gene>
<evidence type="ECO:0000313" key="3">
    <source>
        <dbReference type="Proteomes" id="UP000245683"/>
    </source>
</evidence>
<accession>A0A317KB85</accession>
<dbReference type="Gene3D" id="1.10.10.10">
    <property type="entry name" value="Winged helix-like DNA-binding domain superfamily/Winged helix DNA-binding domain"/>
    <property type="match status" value="1"/>
</dbReference>
<evidence type="ECO:0000259" key="1">
    <source>
        <dbReference type="SMART" id="SM00419"/>
    </source>
</evidence>
<organism evidence="2 3">
    <name type="scientific">Micromonospora globispora</name>
    <dbReference type="NCBI Taxonomy" id="1450148"/>
    <lineage>
        <taxon>Bacteria</taxon>
        <taxon>Bacillati</taxon>
        <taxon>Actinomycetota</taxon>
        <taxon>Actinomycetes</taxon>
        <taxon>Micromonosporales</taxon>
        <taxon>Micromonosporaceae</taxon>
        <taxon>Micromonospora</taxon>
    </lineage>
</organism>
<dbReference type="InterPro" id="IPR012318">
    <property type="entry name" value="HTH_CRP"/>
</dbReference>
<proteinExistence type="predicted"/>
<sequence length="72" mass="7378">MLHELAVPAATTELARRCGLTPGTVFHHLTALRDAGLVGTHRAGRFLLYARTSSAEALIAGAGPPDEGGGAE</sequence>
<feature type="domain" description="HTH crp-type" evidence="1">
    <location>
        <begin position="1"/>
        <end position="50"/>
    </location>
</feature>
<dbReference type="AlphaFoldDB" id="A0A317KB85"/>
<dbReference type="PANTHER" id="PTHR43132">
    <property type="entry name" value="ARSENICAL RESISTANCE OPERON REPRESSOR ARSR-RELATED"/>
    <property type="match status" value="1"/>
</dbReference>
<reference evidence="3" key="1">
    <citation type="submission" date="2018-05" db="EMBL/GenBank/DDBJ databases">
        <title>Micromonospora globispora sp. nov. and Micromonospora rugosa sp. nov., isolated from marine sediment.</title>
        <authorList>
            <person name="Carro L."/>
            <person name="Aysel V."/>
            <person name="Cetin D."/>
            <person name="Igual J.M."/>
            <person name="Klenk H.-P."/>
            <person name="Trujillo M.E."/>
            <person name="Sahin N."/>
        </authorList>
    </citation>
    <scope>NUCLEOTIDE SEQUENCE [LARGE SCALE GENOMIC DNA]</scope>
    <source>
        <strain evidence="3">S2904</strain>
    </source>
</reference>
<dbReference type="InterPro" id="IPR011991">
    <property type="entry name" value="ArsR-like_HTH"/>
</dbReference>
<dbReference type="PANTHER" id="PTHR43132:SF6">
    <property type="entry name" value="HTH-TYPE TRANSCRIPTIONAL REPRESSOR CZRA"/>
    <property type="match status" value="1"/>
</dbReference>
<dbReference type="EMBL" id="QGSV01000124">
    <property type="protein sequence ID" value="PWU49898.1"/>
    <property type="molecule type" value="Genomic_DNA"/>
</dbReference>
<dbReference type="RefSeq" id="WP_109944090.1">
    <property type="nucleotide sequence ID" value="NZ_QGSV01000124.1"/>
</dbReference>
<dbReference type="SUPFAM" id="SSF46785">
    <property type="entry name" value="Winged helix' DNA-binding domain"/>
    <property type="match status" value="1"/>
</dbReference>
<dbReference type="OrthoDB" id="3542816at2"/>
<name>A0A317KB85_9ACTN</name>
<dbReference type="GO" id="GO:0003677">
    <property type="term" value="F:DNA binding"/>
    <property type="evidence" value="ECO:0007669"/>
    <property type="project" value="InterPro"/>
</dbReference>
<dbReference type="Pfam" id="PF12840">
    <property type="entry name" value="HTH_20"/>
    <property type="match status" value="1"/>
</dbReference>
<dbReference type="Proteomes" id="UP000245683">
    <property type="component" value="Unassembled WGS sequence"/>
</dbReference>
<dbReference type="InterPro" id="IPR036390">
    <property type="entry name" value="WH_DNA-bd_sf"/>
</dbReference>